<dbReference type="RefSeq" id="WP_015025094.1">
    <property type="nucleotide sequence ID" value="NC_018721.1"/>
</dbReference>
<organism evidence="1 2">
    <name type="scientific">Psychroflexus torquis (strain ATCC 700755 / CIP 106069 / ACAM 623)</name>
    <dbReference type="NCBI Taxonomy" id="313595"/>
    <lineage>
        <taxon>Bacteria</taxon>
        <taxon>Pseudomonadati</taxon>
        <taxon>Bacteroidota</taxon>
        <taxon>Flavobacteriia</taxon>
        <taxon>Flavobacteriales</taxon>
        <taxon>Flavobacteriaceae</taxon>
        <taxon>Psychroflexus</taxon>
    </lineage>
</organism>
<reference evidence="1" key="1">
    <citation type="submission" date="2006-03" db="EMBL/GenBank/DDBJ databases">
        <authorList>
            <person name="Bowman J."/>
            <person name="Ferriera S."/>
            <person name="Johnson J."/>
            <person name="Kravitz S."/>
            <person name="Halpern A."/>
            <person name="Remington K."/>
            <person name="Beeson K."/>
            <person name="Tran B."/>
            <person name="Rogers Y.-H."/>
            <person name="Friedman R."/>
            <person name="Venter J.C."/>
        </authorList>
    </citation>
    <scope>NUCLEOTIDE SEQUENCE [LARGE SCALE GENOMIC DNA]</scope>
    <source>
        <strain evidence="1">ATCC 700755</strain>
    </source>
</reference>
<reference evidence="1" key="2">
    <citation type="submission" date="2012-09" db="EMBL/GenBank/DDBJ databases">
        <title>The complete sequence of Psychroflexus torquis an extreme psychrophile from sea-ice that is stimulated by light.</title>
        <authorList>
            <person name="Feng S."/>
            <person name="Powell S.M."/>
            <person name="Bowman J.P."/>
        </authorList>
    </citation>
    <scope>NUCLEOTIDE SEQUENCE [LARGE SCALE GENOMIC DNA]</scope>
    <source>
        <strain evidence="1">ATCC 700755</strain>
    </source>
</reference>
<gene>
    <name evidence="1" type="ordered locus">P700755_002819</name>
</gene>
<dbReference type="STRING" id="313595.P700755_002819"/>
<dbReference type="OrthoDB" id="1494578at2"/>
<proteinExistence type="predicted"/>
<dbReference type="HOGENOM" id="CLU_2452421_0_0_10"/>
<protein>
    <submittedName>
        <fullName evidence="1">Uncharacterized protein</fullName>
    </submittedName>
</protein>
<dbReference type="AlphaFoldDB" id="K4IGB6"/>
<dbReference type="KEGG" id="ptq:P700755_002819"/>
<accession>K4IGB6</accession>
<keyword evidence="2" id="KW-1185">Reference proteome</keyword>
<dbReference type="Proteomes" id="UP000008514">
    <property type="component" value="Chromosome"/>
</dbReference>
<sequence>MPKSKLIYQANQEVIGKHLQSKEWVMYSGKLTIYDRKTNPVILRLKSEIYETFIGEFMEEKKEFKGNNVSDVYGKLAKWYYNNGIIFQN</sequence>
<dbReference type="EMBL" id="CP003879">
    <property type="protein sequence ID" value="AFU69537.1"/>
    <property type="molecule type" value="Genomic_DNA"/>
</dbReference>
<name>K4IGB6_PSYTT</name>
<evidence type="ECO:0000313" key="1">
    <source>
        <dbReference type="EMBL" id="AFU69537.1"/>
    </source>
</evidence>
<evidence type="ECO:0000313" key="2">
    <source>
        <dbReference type="Proteomes" id="UP000008514"/>
    </source>
</evidence>
<dbReference type="eggNOG" id="ENOG50343V8">
    <property type="taxonomic scope" value="Bacteria"/>
</dbReference>